<dbReference type="Proteomes" id="UP001529510">
    <property type="component" value="Unassembled WGS sequence"/>
</dbReference>
<keyword evidence="2" id="KW-1185">Reference proteome</keyword>
<proteinExistence type="predicted"/>
<evidence type="ECO:0000313" key="1">
    <source>
        <dbReference type="EMBL" id="KAL0152015.1"/>
    </source>
</evidence>
<dbReference type="PANTHER" id="PTHR31912">
    <property type="entry name" value="IP13529P"/>
    <property type="match status" value="1"/>
</dbReference>
<gene>
    <name evidence="1" type="ORF">M9458_052681</name>
</gene>
<feature type="non-terminal residue" evidence="1">
    <location>
        <position position="1"/>
    </location>
</feature>
<name>A0ABD0MPL0_CIRMR</name>
<reference evidence="1 2" key="1">
    <citation type="submission" date="2024-05" db="EMBL/GenBank/DDBJ databases">
        <title>Genome sequencing and assembly of Indian major carp, Cirrhinus mrigala (Hamilton, 1822).</title>
        <authorList>
            <person name="Mohindra V."/>
            <person name="Chowdhury L.M."/>
            <person name="Lal K."/>
            <person name="Jena J.K."/>
        </authorList>
    </citation>
    <scope>NUCLEOTIDE SEQUENCE [LARGE SCALE GENOMIC DNA]</scope>
    <source>
        <strain evidence="1">CM1030</strain>
        <tissue evidence="1">Blood</tissue>
    </source>
</reference>
<dbReference type="EMBL" id="JAMKFB020000201">
    <property type="protein sequence ID" value="KAL0152015.1"/>
    <property type="molecule type" value="Genomic_DNA"/>
</dbReference>
<sequence>TSQDESEGPEPNEDVFLKNLSLFYLKLQAKLLLPSSVIQTIIEEVQGIHDLTQAHIFSNLKDRLSELGLSSDAIIDVIEDLKKNDILKAGNSILRTDQCRKTVFKNSFNYVEPVPVYLGANDSGKECFAQYVPIKKTLNALLESEAFRKQYEQSHSRQPNKDVFEDIWDGRNIANNALFQKDKSSMALVLYQDAFEVVNPLGSGRKKHKILAVYLTLGDILPYNRSSIDQVQLVLLCREQDLKYFGQEVVFNLLIKDLKELEECGIALKDGKVIKGTLCAIVGDNLGSHSIGCFLENFSRSTFFCRFCDIDRQTFECSPLSAGSKRTKLSHQQHIEDLRENHRESVCGIKFDSIFNQLHYFHVSQPGLPPCLGHDLFEGVVSCDVALCINHLVNKEKHFTYEELNRCISQFTYLGNEAADKPPEFCPNSEKLSGHAVQNWCLLRVLPLLVGDRIKNPSESGVWKLILLLREIVAHVCSPAITPDQVAYLGVLIEEYIQFRVELFPEVSLKPKHHYLSHYPELIVQFGPLIRLWSLRFERGRRLNMSMLGEDVRDAVLAVLPGLPEEKLLIGVESKSDLQFVKEEDLPDHITPIQCRRLLNAWNVDGMSSST</sequence>
<protein>
    <recommendedName>
        <fullName evidence="3">Sacsin</fullName>
    </recommendedName>
</protein>
<comment type="caution">
    <text evidence="1">The sequence shown here is derived from an EMBL/GenBank/DDBJ whole genome shotgun (WGS) entry which is preliminary data.</text>
</comment>
<dbReference type="AlphaFoldDB" id="A0ABD0MPL0"/>
<dbReference type="PANTHER" id="PTHR31912:SF35">
    <property type="entry name" value="C2H2-TYPE DOMAIN-CONTAINING PROTEIN"/>
    <property type="match status" value="1"/>
</dbReference>
<accession>A0ABD0MPL0</accession>
<evidence type="ECO:0008006" key="3">
    <source>
        <dbReference type="Google" id="ProtNLM"/>
    </source>
</evidence>
<evidence type="ECO:0000313" key="2">
    <source>
        <dbReference type="Proteomes" id="UP001529510"/>
    </source>
</evidence>
<organism evidence="1 2">
    <name type="scientific">Cirrhinus mrigala</name>
    <name type="common">Mrigala</name>
    <dbReference type="NCBI Taxonomy" id="683832"/>
    <lineage>
        <taxon>Eukaryota</taxon>
        <taxon>Metazoa</taxon>
        <taxon>Chordata</taxon>
        <taxon>Craniata</taxon>
        <taxon>Vertebrata</taxon>
        <taxon>Euteleostomi</taxon>
        <taxon>Actinopterygii</taxon>
        <taxon>Neopterygii</taxon>
        <taxon>Teleostei</taxon>
        <taxon>Ostariophysi</taxon>
        <taxon>Cypriniformes</taxon>
        <taxon>Cyprinidae</taxon>
        <taxon>Labeoninae</taxon>
        <taxon>Labeonini</taxon>
        <taxon>Cirrhinus</taxon>
    </lineage>
</organism>